<comment type="similarity">
    <text evidence="2">Belongs to the complex I NDUFB10 subunit family.</text>
</comment>
<dbReference type="Proteomes" id="UP001374579">
    <property type="component" value="Unassembled WGS sequence"/>
</dbReference>
<evidence type="ECO:0000256" key="8">
    <source>
        <dbReference type="ARBA" id="ARBA00023128"/>
    </source>
</evidence>
<dbReference type="Pfam" id="PF10249">
    <property type="entry name" value="NDUFB10"/>
    <property type="match status" value="1"/>
</dbReference>
<accession>A0AAN9BVS2</accession>
<gene>
    <name evidence="10" type="ORF">V1264_012148</name>
</gene>
<organism evidence="10 11">
    <name type="scientific">Littorina saxatilis</name>
    <dbReference type="NCBI Taxonomy" id="31220"/>
    <lineage>
        <taxon>Eukaryota</taxon>
        <taxon>Metazoa</taxon>
        <taxon>Spiralia</taxon>
        <taxon>Lophotrochozoa</taxon>
        <taxon>Mollusca</taxon>
        <taxon>Gastropoda</taxon>
        <taxon>Caenogastropoda</taxon>
        <taxon>Littorinimorpha</taxon>
        <taxon>Littorinoidea</taxon>
        <taxon>Littorinidae</taxon>
        <taxon>Littorina</taxon>
    </lineage>
</organism>
<dbReference type="GO" id="GO:0045271">
    <property type="term" value="C:respiratory chain complex I"/>
    <property type="evidence" value="ECO:0007669"/>
    <property type="project" value="UniProtKB-ARBA"/>
</dbReference>
<comment type="subcellular location">
    <subcellularLocation>
        <location evidence="1">Mitochondrion inner membrane</location>
        <topology evidence="1">Peripheral membrane protein</topology>
        <orientation evidence="1">Matrix side</orientation>
    </subcellularLocation>
</comment>
<evidence type="ECO:0000313" key="10">
    <source>
        <dbReference type="EMBL" id="KAK7112748.1"/>
    </source>
</evidence>
<evidence type="ECO:0000256" key="6">
    <source>
        <dbReference type="ARBA" id="ARBA00022792"/>
    </source>
</evidence>
<evidence type="ECO:0000313" key="11">
    <source>
        <dbReference type="Proteomes" id="UP001374579"/>
    </source>
</evidence>
<dbReference type="GO" id="GO:0005743">
    <property type="term" value="C:mitochondrial inner membrane"/>
    <property type="evidence" value="ECO:0007669"/>
    <property type="project" value="UniProtKB-SubCell"/>
</dbReference>
<proteinExistence type="inferred from homology"/>
<keyword evidence="7" id="KW-0249">Electron transport</keyword>
<evidence type="ECO:0000256" key="5">
    <source>
        <dbReference type="ARBA" id="ARBA00022660"/>
    </source>
</evidence>
<keyword evidence="8" id="KW-0496">Mitochondrion</keyword>
<dbReference type="InterPro" id="IPR019377">
    <property type="entry name" value="NADH_UbQ_OxRdtase_su10"/>
</dbReference>
<protein>
    <recommendedName>
        <fullName evidence="3">NADH dehydrogenase [ubiquinone] 1 beta subcomplex subunit 10</fullName>
    </recommendedName>
</protein>
<evidence type="ECO:0000256" key="9">
    <source>
        <dbReference type="ARBA" id="ARBA00023136"/>
    </source>
</evidence>
<keyword evidence="9" id="KW-0472">Membrane</keyword>
<evidence type="ECO:0000256" key="7">
    <source>
        <dbReference type="ARBA" id="ARBA00022982"/>
    </source>
</evidence>
<comment type="caution">
    <text evidence="10">The sequence shown here is derived from an EMBL/GenBank/DDBJ whole genome shotgun (WGS) entry which is preliminary data.</text>
</comment>
<keyword evidence="6" id="KW-0999">Mitochondrion inner membrane</keyword>
<dbReference type="PANTHER" id="PTHR13094:SF1">
    <property type="entry name" value="NADH DEHYDROGENASE [UBIQUINONE] 1 BETA SUBCOMPLEX SUBUNIT 10"/>
    <property type="match status" value="1"/>
</dbReference>
<dbReference type="PANTHER" id="PTHR13094">
    <property type="entry name" value="NADH-UBIQUINONE OXIDOREDUCTASE PDSW SUBUNIT"/>
    <property type="match status" value="1"/>
</dbReference>
<evidence type="ECO:0000256" key="3">
    <source>
        <dbReference type="ARBA" id="ARBA00014109"/>
    </source>
</evidence>
<keyword evidence="5" id="KW-0679">Respiratory chain</keyword>
<evidence type="ECO:0000256" key="4">
    <source>
        <dbReference type="ARBA" id="ARBA00022448"/>
    </source>
</evidence>
<sequence length="154" mass="18301">MDGDDTPYGKFALGLFKILDGPVTYVREKLVEPLQKNHSNKYYHRRYPRVKTIDQCEVGDPVCVYEAQEQYRRDKQVDSEIVKILRQRRMECEQWEGPDAKYKCKKLAEDYDQAAVNWFIKYGDIGANGNVIDAYMKQKHRLLWHRRNPDKTLI</sequence>
<dbReference type="AlphaFoldDB" id="A0AAN9BVS2"/>
<name>A0AAN9BVS2_9CAEN</name>
<keyword evidence="4" id="KW-0813">Transport</keyword>
<evidence type="ECO:0000256" key="2">
    <source>
        <dbReference type="ARBA" id="ARBA00008317"/>
    </source>
</evidence>
<keyword evidence="11" id="KW-1185">Reference proteome</keyword>
<reference evidence="10 11" key="1">
    <citation type="submission" date="2024-02" db="EMBL/GenBank/DDBJ databases">
        <title>Chromosome-scale genome assembly of the rough periwinkle Littorina saxatilis.</title>
        <authorList>
            <person name="De Jode A."/>
            <person name="Faria R."/>
            <person name="Formenti G."/>
            <person name="Sims Y."/>
            <person name="Smith T.P."/>
            <person name="Tracey A."/>
            <person name="Wood J.M.D."/>
            <person name="Zagrodzka Z.B."/>
            <person name="Johannesson K."/>
            <person name="Butlin R.K."/>
            <person name="Leder E.H."/>
        </authorList>
    </citation>
    <scope>NUCLEOTIDE SEQUENCE [LARGE SCALE GENOMIC DNA]</scope>
    <source>
        <strain evidence="10">Snail1</strain>
        <tissue evidence="10">Muscle</tissue>
    </source>
</reference>
<dbReference type="InterPro" id="IPR039993">
    <property type="entry name" value="NDUFB10"/>
</dbReference>
<dbReference type="EMBL" id="JBAMIC010000002">
    <property type="protein sequence ID" value="KAK7112748.1"/>
    <property type="molecule type" value="Genomic_DNA"/>
</dbReference>
<evidence type="ECO:0000256" key="1">
    <source>
        <dbReference type="ARBA" id="ARBA00004443"/>
    </source>
</evidence>